<dbReference type="PIRSF" id="PIRSF000883">
    <property type="entry name" value="Pesterase_MJ0912"/>
    <property type="match status" value="1"/>
</dbReference>
<dbReference type="InterPro" id="IPR050126">
    <property type="entry name" value="Ap4A_hydrolase"/>
</dbReference>
<keyword evidence="4" id="KW-1185">Reference proteome</keyword>
<dbReference type="Pfam" id="PF12850">
    <property type="entry name" value="Metallophos_2"/>
    <property type="match status" value="1"/>
</dbReference>
<dbReference type="SUPFAM" id="SSF56300">
    <property type="entry name" value="Metallo-dependent phosphatases"/>
    <property type="match status" value="1"/>
</dbReference>
<dbReference type="PANTHER" id="PTHR42850">
    <property type="entry name" value="METALLOPHOSPHOESTERASE"/>
    <property type="match status" value="1"/>
</dbReference>
<sequence>MRLLLLSDIHANGVALQAVMKDAWTRKFDRVISLGDALGYGPRPREVLDTLRDLDATCILGNHEDLMLRLIHSSDARSDGIVTQALEWQRNLLSKRDVAELHQWVDGIDDPQVGARYRHGTPTSLDDYSDSVTAARDIFANWLGRLGFVGHTHIPGVYATLNAPVGEWIKYQAFQDGGSYMVPPSARVILNPGSVGQPRDGNPQASYAIFDTARNNFQVYRVSYDIAQTQAQILEAGLPEVLAARLSIGK</sequence>
<proteinExistence type="inferred from homology"/>
<name>A0A917UV25_9DEIO</name>
<dbReference type="InterPro" id="IPR011152">
    <property type="entry name" value="Pesterase_MJ0912"/>
</dbReference>
<evidence type="ECO:0000259" key="2">
    <source>
        <dbReference type="Pfam" id="PF12850"/>
    </source>
</evidence>
<dbReference type="AlphaFoldDB" id="A0A917UV25"/>
<evidence type="ECO:0000313" key="3">
    <source>
        <dbReference type="EMBL" id="GGJ88446.1"/>
    </source>
</evidence>
<protein>
    <submittedName>
        <fullName evidence="3">Metallophosphoesterase</fullName>
    </submittedName>
</protein>
<evidence type="ECO:0000256" key="1">
    <source>
        <dbReference type="ARBA" id="ARBA00008950"/>
    </source>
</evidence>
<dbReference type="InterPro" id="IPR029052">
    <property type="entry name" value="Metallo-depent_PP-like"/>
</dbReference>
<reference evidence="3" key="1">
    <citation type="journal article" date="2014" name="Int. J. Syst. Evol. Microbiol.">
        <title>Complete genome sequence of Corynebacterium casei LMG S-19264T (=DSM 44701T), isolated from a smear-ripened cheese.</title>
        <authorList>
            <consortium name="US DOE Joint Genome Institute (JGI-PGF)"/>
            <person name="Walter F."/>
            <person name="Albersmeier A."/>
            <person name="Kalinowski J."/>
            <person name="Ruckert C."/>
        </authorList>
    </citation>
    <scope>NUCLEOTIDE SEQUENCE</scope>
    <source>
        <strain evidence="3">JCM 14371</strain>
    </source>
</reference>
<organism evidence="3 4">
    <name type="scientific">Deinococcus aquiradiocola</name>
    <dbReference type="NCBI Taxonomy" id="393059"/>
    <lineage>
        <taxon>Bacteria</taxon>
        <taxon>Thermotogati</taxon>
        <taxon>Deinococcota</taxon>
        <taxon>Deinococci</taxon>
        <taxon>Deinococcales</taxon>
        <taxon>Deinococcaceae</taxon>
        <taxon>Deinococcus</taxon>
    </lineage>
</organism>
<dbReference type="InterPro" id="IPR024654">
    <property type="entry name" value="Calcineurin-like_PHP_lpxH"/>
</dbReference>
<evidence type="ECO:0000313" key="4">
    <source>
        <dbReference type="Proteomes" id="UP000635726"/>
    </source>
</evidence>
<dbReference type="PANTHER" id="PTHR42850:SF2">
    <property type="entry name" value="BLL5683 PROTEIN"/>
    <property type="match status" value="1"/>
</dbReference>
<feature type="domain" description="Calcineurin-like phosphoesterase" evidence="2">
    <location>
        <begin position="1"/>
        <end position="213"/>
    </location>
</feature>
<comment type="caution">
    <text evidence="3">The sequence shown here is derived from an EMBL/GenBank/DDBJ whole genome shotgun (WGS) entry which is preliminary data.</text>
</comment>
<dbReference type="Gene3D" id="3.60.21.10">
    <property type="match status" value="1"/>
</dbReference>
<dbReference type="CDD" id="cd00838">
    <property type="entry name" value="MPP_superfamily"/>
    <property type="match status" value="1"/>
</dbReference>
<dbReference type="EMBL" id="BMOE01000021">
    <property type="protein sequence ID" value="GGJ88446.1"/>
    <property type="molecule type" value="Genomic_DNA"/>
</dbReference>
<dbReference type="GO" id="GO:0016791">
    <property type="term" value="F:phosphatase activity"/>
    <property type="evidence" value="ECO:0007669"/>
    <property type="project" value="TreeGrafter"/>
</dbReference>
<reference evidence="3" key="2">
    <citation type="submission" date="2020-09" db="EMBL/GenBank/DDBJ databases">
        <authorList>
            <person name="Sun Q."/>
            <person name="Ohkuma M."/>
        </authorList>
    </citation>
    <scope>NUCLEOTIDE SEQUENCE</scope>
    <source>
        <strain evidence="3">JCM 14371</strain>
    </source>
</reference>
<accession>A0A917UV25</accession>
<gene>
    <name evidence="3" type="ORF">GCM10008939_35680</name>
</gene>
<comment type="similarity">
    <text evidence="1">Belongs to the metallophosphoesterase superfamily. YfcE family.</text>
</comment>
<dbReference type="Proteomes" id="UP000635726">
    <property type="component" value="Unassembled WGS sequence"/>
</dbReference>
<dbReference type="GO" id="GO:0005737">
    <property type="term" value="C:cytoplasm"/>
    <property type="evidence" value="ECO:0007669"/>
    <property type="project" value="TreeGrafter"/>
</dbReference>